<dbReference type="KEGG" id="aser:Asera_44990"/>
<dbReference type="InterPro" id="IPR000551">
    <property type="entry name" value="MerR-type_HTH_dom"/>
</dbReference>
<dbReference type="InterPro" id="IPR008995">
    <property type="entry name" value="Mo/tungstate-bd_C_term_dom"/>
</dbReference>
<dbReference type="NCBIfam" id="TIGR01764">
    <property type="entry name" value="excise"/>
    <property type="match status" value="1"/>
</dbReference>
<dbReference type="InterPro" id="IPR004606">
    <property type="entry name" value="Mop_domain"/>
</dbReference>
<name>A0A810L7U1_9ACTN</name>
<dbReference type="InterPro" id="IPR005116">
    <property type="entry name" value="Transp-assoc_OB_typ1"/>
</dbReference>
<evidence type="ECO:0000256" key="2">
    <source>
        <dbReference type="PROSITE-ProRule" id="PRU01213"/>
    </source>
</evidence>
<dbReference type="InterPro" id="IPR010093">
    <property type="entry name" value="SinI_DNA-bd"/>
</dbReference>
<proteinExistence type="predicted"/>
<accession>A0A810L7U1</accession>
<dbReference type="GO" id="GO:0015689">
    <property type="term" value="P:molybdate ion transport"/>
    <property type="evidence" value="ECO:0007669"/>
    <property type="project" value="InterPro"/>
</dbReference>
<reference evidence="5" key="1">
    <citation type="submission" date="2020-08" db="EMBL/GenBank/DDBJ databases">
        <title>Whole genome shotgun sequence of Actinocatenispora sera NBRC 101916.</title>
        <authorList>
            <person name="Komaki H."/>
            <person name="Tamura T."/>
        </authorList>
    </citation>
    <scope>NUCLEOTIDE SEQUENCE</scope>
    <source>
        <strain evidence="5">NBRC 101916</strain>
    </source>
</reference>
<keyword evidence="6" id="KW-1185">Reference proteome</keyword>
<feature type="domain" description="Mop" evidence="4">
    <location>
        <begin position="107"/>
        <end position="172"/>
    </location>
</feature>
<dbReference type="AlphaFoldDB" id="A0A810L7U1"/>
<dbReference type="EMBL" id="AP023354">
    <property type="protein sequence ID" value="BCJ30391.1"/>
    <property type="molecule type" value="Genomic_DNA"/>
</dbReference>
<dbReference type="Pfam" id="PF12728">
    <property type="entry name" value="HTH_17"/>
    <property type="match status" value="1"/>
</dbReference>
<dbReference type="Gene3D" id="1.10.1660.10">
    <property type="match status" value="1"/>
</dbReference>
<dbReference type="Pfam" id="PF03459">
    <property type="entry name" value="TOBE"/>
    <property type="match status" value="1"/>
</dbReference>
<feature type="domain" description="HTH merR-type" evidence="3">
    <location>
        <begin position="48"/>
        <end position="85"/>
    </location>
</feature>
<gene>
    <name evidence="5" type="ORF">Asera_44990</name>
</gene>
<dbReference type="Gene3D" id="2.40.50.100">
    <property type="match status" value="1"/>
</dbReference>
<protein>
    <recommendedName>
        <fullName evidence="7">Molybdopterin-binding protein</fullName>
    </recommendedName>
</protein>
<evidence type="ECO:0000256" key="1">
    <source>
        <dbReference type="ARBA" id="ARBA00022505"/>
    </source>
</evidence>
<keyword evidence="1 2" id="KW-0500">Molybdenum</keyword>
<sequence>MGPPYEARPEPGPATAVAGEGAPYGRICQFDRWVAFARATRIVGSVANYRMGRAAQLLGVSADTLRRWVDAGRLPAARDQQGHRVVAGAELARFARSLATDEPGGVWSSARNRFTGIVTSIRTDEVMAQVEIQAGPHRVVSLMTRDSVDELGLAVGAVATASVKSTQVVVELPVPARTTA</sequence>
<dbReference type="InterPro" id="IPR041657">
    <property type="entry name" value="HTH_17"/>
</dbReference>
<dbReference type="PROSITE" id="PS50937">
    <property type="entry name" value="HTH_MERR_2"/>
    <property type="match status" value="1"/>
</dbReference>
<evidence type="ECO:0000259" key="3">
    <source>
        <dbReference type="PROSITE" id="PS50937"/>
    </source>
</evidence>
<dbReference type="CDD" id="cd04762">
    <property type="entry name" value="HTH_MerR-trunc"/>
    <property type="match status" value="1"/>
</dbReference>
<evidence type="ECO:0000259" key="4">
    <source>
        <dbReference type="PROSITE" id="PS51866"/>
    </source>
</evidence>
<evidence type="ECO:0000313" key="5">
    <source>
        <dbReference type="EMBL" id="BCJ30391.1"/>
    </source>
</evidence>
<dbReference type="SUPFAM" id="SSF50331">
    <property type="entry name" value="MOP-like"/>
    <property type="match status" value="1"/>
</dbReference>
<dbReference type="Proteomes" id="UP000680750">
    <property type="component" value="Chromosome"/>
</dbReference>
<organism evidence="5 6">
    <name type="scientific">Actinocatenispora sera</name>
    <dbReference type="NCBI Taxonomy" id="390989"/>
    <lineage>
        <taxon>Bacteria</taxon>
        <taxon>Bacillati</taxon>
        <taxon>Actinomycetota</taxon>
        <taxon>Actinomycetes</taxon>
        <taxon>Micromonosporales</taxon>
        <taxon>Micromonosporaceae</taxon>
        <taxon>Actinocatenispora</taxon>
    </lineage>
</organism>
<dbReference type="GO" id="GO:0003677">
    <property type="term" value="F:DNA binding"/>
    <property type="evidence" value="ECO:0007669"/>
    <property type="project" value="InterPro"/>
</dbReference>
<dbReference type="PROSITE" id="PS51866">
    <property type="entry name" value="MOP"/>
    <property type="match status" value="1"/>
</dbReference>
<evidence type="ECO:0008006" key="7">
    <source>
        <dbReference type="Google" id="ProtNLM"/>
    </source>
</evidence>
<dbReference type="GO" id="GO:0006355">
    <property type="term" value="P:regulation of DNA-templated transcription"/>
    <property type="evidence" value="ECO:0007669"/>
    <property type="project" value="InterPro"/>
</dbReference>
<evidence type="ECO:0000313" key="6">
    <source>
        <dbReference type="Proteomes" id="UP000680750"/>
    </source>
</evidence>